<keyword evidence="2" id="KW-0116">cAMP-binding</keyword>
<dbReference type="InterPro" id="IPR050503">
    <property type="entry name" value="cAMP-dep_PK_reg_su-like"/>
</dbReference>
<dbReference type="SUPFAM" id="SSF51206">
    <property type="entry name" value="cAMP-binding domain-like"/>
    <property type="match status" value="1"/>
</dbReference>
<evidence type="ECO:0000256" key="4">
    <source>
        <dbReference type="SAM" id="MobiDB-lite"/>
    </source>
</evidence>
<evidence type="ECO:0000256" key="3">
    <source>
        <dbReference type="ARBA" id="ARBA00023149"/>
    </source>
</evidence>
<protein>
    <recommendedName>
        <fullName evidence="5">Cyclic nucleotide-binding domain-containing protein</fullName>
    </recommendedName>
</protein>
<feature type="domain" description="Cyclic nucleotide-binding" evidence="5">
    <location>
        <begin position="70"/>
        <end position="117"/>
    </location>
</feature>
<dbReference type="EMBL" id="AXCM01017024">
    <property type="status" value="NOT_ANNOTATED_CDS"/>
    <property type="molecule type" value="Genomic_DNA"/>
</dbReference>
<dbReference type="InterPro" id="IPR000595">
    <property type="entry name" value="cNMP-bd_dom"/>
</dbReference>
<dbReference type="PANTHER" id="PTHR11635:SF152">
    <property type="entry name" value="CAMP-DEPENDENT PROTEIN KINASE TYPE I REGULATORY SUBUNIT-RELATED"/>
    <property type="match status" value="1"/>
</dbReference>
<dbReference type="PRINTS" id="PR00103">
    <property type="entry name" value="CAMPKINASE"/>
</dbReference>
<evidence type="ECO:0000313" key="7">
    <source>
        <dbReference type="Proteomes" id="UP000075883"/>
    </source>
</evidence>
<dbReference type="GO" id="GO:0005952">
    <property type="term" value="C:cAMP-dependent protein kinase complex"/>
    <property type="evidence" value="ECO:0007669"/>
    <property type="project" value="InterPro"/>
</dbReference>
<dbReference type="GO" id="GO:0005829">
    <property type="term" value="C:cytosol"/>
    <property type="evidence" value="ECO:0007669"/>
    <property type="project" value="TreeGrafter"/>
</dbReference>
<organism evidence="6 7">
    <name type="scientific">Anopheles culicifacies</name>
    <dbReference type="NCBI Taxonomy" id="139723"/>
    <lineage>
        <taxon>Eukaryota</taxon>
        <taxon>Metazoa</taxon>
        <taxon>Ecdysozoa</taxon>
        <taxon>Arthropoda</taxon>
        <taxon>Hexapoda</taxon>
        <taxon>Insecta</taxon>
        <taxon>Pterygota</taxon>
        <taxon>Neoptera</taxon>
        <taxon>Endopterygota</taxon>
        <taxon>Diptera</taxon>
        <taxon>Nematocera</taxon>
        <taxon>Culicoidea</taxon>
        <taxon>Culicidae</taxon>
        <taxon>Anophelinae</taxon>
        <taxon>Anopheles</taxon>
        <taxon>culicifacies species complex</taxon>
    </lineage>
</organism>
<dbReference type="GO" id="GO:0030552">
    <property type="term" value="F:cAMP binding"/>
    <property type="evidence" value="ECO:0007669"/>
    <property type="project" value="UniProtKB-KW"/>
</dbReference>
<reference evidence="7" key="1">
    <citation type="submission" date="2013-09" db="EMBL/GenBank/DDBJ databases">
        <title>The Genome Sequence of Anopheles culicifacies species A.</title>
        <authorList>
            <consortium name="The Broad Institute Genomics Platform"/>
            <person name="Neafsey D.E."/>
            <person name="Besansky N."/>
            <person name="Howell P."/>
            <person name="Walton C."/>
            <person name="Young S.K."/>
            <person name="Zeng Q."/>
            <person name="Gargeya S."/>
            <person name="Fitzgerald M."/>
            <person name="Haas B."/>
            <person name="Abouelleil A."/>
            <person name="Allen A.W."/>
            <person name="Alvarado L."/>
            <person name="Arachchi H.M."/>
            <person name="Berlin A.M."/>
            <person name="Chapman S.B."/>
            <person name="Gainer-Dewar J."/>
            <person name="Goldberg J."/>
            <person name="Griggs A."/>
            <person name="Gujja S."/>
            <person name="Hansen M."/>
            <person name="Howarth C."/>
            <person name="Imamovic A."/>
            <person name="Ireland A."/>
            <person name="Larimer J."/>
            <person name="McCowan C."/>
            <person name="Murphy C."/>
            <person name="Pearson M."/>
            <person name="Poon T.W."/>
            <person name="Priest M."/>
            <person name="Roberts A."/>
            <person name="Saif S."/>
            <person name="Shea T."/>
            <person name="Sisk P."/>
            <person name="Sykes S."/>
            <person name="Wortman J."/>
            <person name="Nusbaum C."/>
            <person name="Birren B."/>
        </authorList>
    </citation>
    <scope>NUCLEOTIDE SEQUENCE [LARGE SCALE GENOMIC DNA]</scope>
    <source>
        <strain evidence="7">A-37</strain>
    </source>
</reference>
<dbReference type="InterPro" id="IPR018488">
    <property type="entry name" value="cNMP-bd_CS"/>
</dbReference>
<evidence type="ECO:0000256" key="1">
    <source>
        <dbReference type="ARBA" id="ARBA00005753"/>
    </source>
</evidence>
<dbReference type="VEuPathDB" id="VectorBase:ACUA027366"/>
<name>A0A182MVN0_9DIPT</name>
<dbReference type="CDD" id="cd00038">
    <property type="entry name" value="CAP_ED"/>
    <property type="match status" value="1"/>
</dbReference>
<comment type="similarity">
    <text evidence="1">Belongs to the cAMP-dependent kinase regulatory chain family.</text>
</comment>
<dbReference type="PROSITE" id="PS00888">
    <property type="entry name" value="CNMP_BINDING_1"/>
    <property type="match status" value="1"/>
</dbReference>
<evidence type="ECO:0000259" key="5">
    <source>
        <dbReference type="PROSITE" id="PS50042"/>
    </source>
</evidence>
<dbReference type="Proteomes" id="UP000075883">
    <property type="component" value="Unassembled WGS sequence"/>
</dbReference>
<accession>A0A182MVN0</accession>
<dbReference type="PANTHER" id="PTHR11635">
    <property type="entry name" value="CAMP-DEPENDENT PROTEIN KINASE REGULATORY CHAIN"/>
    <property type="match status" value="1"/>
</dbReference>
<dbReference type="InterPro" id="IPR014710">
    <property type="entry name" value="RmlC-like_jellyroll"/>
</dbReference>
<dbReference type="Gene3D" id="2.60.120.10">
    <property type="entry name" value="Jelly Rolls"/>
    <property type="match status" value="1"/>
</dbReference>
<dbReference type="GO" id="GO:0034236">
    <property type="term" value="F:protein kinase A catalytic subunit binding"/>
    <property type="evidence" value="ECO:0007669"/>
    <property type="project" value="TreeGrafter"/>
</dbReference>
<sequence>MDASKQAATPDDLDDLSPMPQTAVPPVRRRGGISAEPVTEEDATSYVKKVVPKDYKTMAALSKAIAKNVLFSHLDENERSDIFDAMFPCNFLPGEPIIQQGDEGDNFYVIDIGEVEMGRTAKDAVISAAHLDRLRSVPVGVDMVNRAQISLGSASVA</sequence>
<dbReference type="InterPro" id="IPR018490">
    <property type="entry name" value="cNMP-bd_dom_sf"/>
</dbReference>
<keyword evidence="2" id="KW-0547">Nucleotide-binding</keyword>
<evidence type="ECO:0000313" key="6">
    <source>
        <dbReference type="EnsemblMetazoa" id="ACUA027366-PA"/>
    </source>
</evidence>
<dbReference type="GO" id="GO:0004862">
    <property type="term" value="F:cAMP-dependent protein kinase inhibitor activity"/>
    <property type="evidence" value="ECO:0007669"/>
    <property type="project" value="TreeGrafter"/>
</dbReference>
<reference evidence="6" key="2">
    <citation type="submission" date="2020-05" db="UniProtKB">
        <authorList>
            <consortium name="EnsemblMetazoa"/>
        </authorList>
    </citation>
    <scope>IDENTIFICATION</scope>
    <source>
        <strain evidence="6">A-37</strain>
    </source>
</reference>
<dbReference type="STRING" id="139723.A0A182MVN0"/>
<dbReference type="EnsemblMetazoa" id="ACUA027366-RA">
    <property type="protein sequence ID" value="ACUA027366-PA"/>
    <property type="gene ID" value="ACUA027366"/>
</dbReference>
<feature type="region of interest" description="Disordered" evidence="4">
    <location>
        <begin position="1"/>
        <end position="39"/>
    </location>
</feature>
<dbReference type="PROSITE" id="PS50042">
    <property type="entry name" value="CNMP_BINDING_3"/>
    <property type="match status" value="1"/>
</dbReference>
<dbReference type="AlphaFoldDB" id="A0A182MVN0"/>
<proteinExistence type="inferred from homology"/>
<evidence type="ECO:0000256" key="2">
    <source>
        <dbReference type="ARBA" id="ARBA00022566"/>
    </source>
</evidence>
<keyword evidence="3" id="KW-0114">cAMP</keyword>
<keyword evidence="7" id="KW-1185">Reference proteome</keyword>